<keyword evidence="3" id="KW-1185">Reference proteome</keyword>
<feature type="transmembrane region" description="Helical" evidence="1">
    <location>
        <begin position="63"/>
        <end position="82"/>
    </location>
</feature>
<evidence type="ECO:0000313" key="3">
    <source>
        <dbReference type="Proteomes" id="UP001381174"/>
    </source>
</evidence>
<accession>A0ABU8JD43</accession>
<gene>
    <name evidence="2" type="ORF">WAT24_09205</name>
</gene>
<feature type="transmembrane region" description="Helical" evidence="1">
    <location>
        <begin position="156"/>
        <end position="177"/>
    </location>
</feature>
<keyword evidence="1" id="KW-0812">Transmembrane</keyword>
<evidence type="ECO:0000313" key="2">
    <source>
        <dbReference type="EMBL" id="MEI7036932.1"/>
    </source>
</evidence>
<keyword evidence="1" id="KW-0472">Membrane</keyword>
<feature type="transmembrane region" description="Helical" evidence="1">
    <location>
        <begin position="212"/>
        <end position="230"/>
    </location>
</feature>
<feature type="transmembrane region" description="Helical" evidence="1">
    <location>
        <begin position="37"/>
        <end position="57"/>
    </location>
</feature>
<sequence>MLGTVLLYALAPFLAMAGGGLFGAWRPTSSRLGSAMQHFAAGVVFSALAVEILPDIMHRRAPLAVLGGFAAGVLLMLGLRIAGCRMEKVSHSPIGMTLVVGTDVLIDGLLIGIAFAAGAREGALVTVALAIEMVSLGLATAASLARAGASRTRSIVSTMVLALLPMAGAVAGNLLLAGLSDRWMEAVLALAAATLLYLVTEELLVEAHEVPEAPWMTALFFAGFIALLLLDMATPAG</sequence>
<protein>
    <submittedName>
        <fullName evidence="2">Transporter</fullName>
    </submittedName>
</protein>
<proteinExistence type="predicted"/>
<feature type="transmembrane region" description="Helical" evidence="1">
    <location>
        <begin position="94"/>
        <end position="117"/>
    </location>
</feature>
<evidence type="ECO:0000256" key="1">
    <source>
        <dbReference type="SAM" id="Phobius"/>
    </source>
</evidence>
<feature type="transmembrane region" description="Helical" evidence="1">
    <location>
        <begin position="6"/>
        <end position="25"/>
    </location>
</feature>
<comment type="caution">
    <text evidence="2">The sequence shown here is derived from an EMBL/GenBank/DDBJ whole genome shotgun (WGS) entry which is preliminary data.</text>
</comment>
<dbReference type="EMBL" id="JBBBNY010000005">
    <property type="protein sequence ID" value="MEI7036932.1"/>
    <property type="molecule type" value="Genomic_DNA"/>
</dbReference>
<keyword evidence="1" id="KW-1133">Transmembrane helix</keyword>
<dbReference type="Proteomes" id="UP001381174">
    <property type="component" value="Unassembled WGS sequence"/>
</dbReference>
<reference evidence="2 3" key="1">
    <citation type="journal article" date="2014" name="Int. J. Syst. Evol. Microbiol.">
        <title>Fulvimonas yonginensis sp. nov., isolated from greenhouse soil, and emended description of the genus Fulvimonas.</title>
        <authorList>
            <person name="Ahn J.H."/>
            <person name="Kim S.J."/>
            <person name="Weon H.Y."/>
            <person name="Hong S.B."/>
            <person name="Seok S.J."/>
            <person name="Kwon S.W."/>
        </authorList>
    </citation>
    <scope>NUCLEOTIDE SEQUENCE [LARGE SCALE GENOMIC DNA]</scope>
    <source>
        <strain evidence="2 3">KACC 16952</strain>
    </source>
</reference>
<organism evidence="2 3">
    <name type="scientific">Fulvimonas yonginensis</name>
    <dbReference type="NCBI Taxonomy" id="1495200"/>
    <lineage>
        <taxon>Bacteria</taxon>
        <taxon>Pseudomonadati</taxon>
        <taxon>Pseudomonadota</taxon>
        <taxon>Gammaproteobacteria</taxon>
        <taxon>Lysobacterales</taxon>
        <taxon>Rhodanobacteraceae</taxon>
        <taxon>Fulvimonas</taxon>
    </lineage>
</organism>
<name>A0ABU8JD43_9GAMM</name>
<feature type="transmembrane region" description="Helical" evidence="1">
    <location>
        <begin position="123"/>
        <end position="144"/>
    </location>
</feature>
<feature type="transmembrane region" description="Helical" evidence="1">
    <location>
        <begin position="183"/>
        <end position="200"/>
    </location>
</feature>